<keyword evidence="3" id="KW-1185">Reference proteome</keyword>
<evidence type="ECO:0000256" key="1">
    <source>
        <dbReference type="SAM" id="Phobius"/>
    </source>
</evidence>
<dbReference type="OrthoDB" id="2433298at2759"/>
<evidence type="ECO:0000313" key="3">
    <source>
        <dbReference type="Proteomes" id="UP000654075"/>
    </source>
</evidence>
<dbReference type="EMBL" id="CAJNNV010010235">
    <property type="protein sequence ID" value="CAE8598390.1"/>
    <property type="molecule type" value="Genomic_DNA"/>
</dbReference>
<comment type="caution">
    <text evidence="2">The sequence shown here is derived from an EMBL/GenBank/DDBJ whole genome shotgun (WGS) entry which is preliminary data.</text>
</comment>
<evidence type="ECO:0000313" key="2">
    <source>
        <dbReference type="EMBL" id="CAE8598390.1"/>
    </source>
</evidence>
<proteinExistence type="predicted"/>
<accession>A0A813EGI8</accession>
<feature type="transmembrane region" description="Helical" evidence="1">
    <location>
        <begin position="106"/>
        <end position="132"/>
    </location>
</feature>
<reference evidence="2" key="1">
    <citation type="submission" date="2021-02" db="EMBL/GenBank/DDBJ databases">
        <authorList>
            <person name="Dougan E. K."/>
            <person name="Rhodes N."/>
            <person name="Thang M."/>
            <person name="Chan C."/>
        </authorList>
    </citation>
    <scope>NUCLEOTIDE SEQUENCE</scope>
</reference>
<feature type="non-terminal residue" evidence="2">
    <location>
        <position position="1"/>
    </location>
</feature>
<organism evidence="2 3">
    <name type="scientific">Polarella glacialis</name>
    <name type="common">Dinoflagellate</name>
    <dbReference type="NCBI Taxonomy" id="89957"/>
    <lineage>
        <taxon>Eukaryota</taxon>
        <taxon>Sar</taxon>
        <taxon>Alveolata</taxon>
        <taxon>Dinophyceae</taxon>
        <taxon>Suessiales</taxon>
        <taxon>Suessiaceae</taxon>
        <taxon>Polarella</taxon>
    </lineage>
</organism>
<feature type="non-terminal residue" evidence="2">
    <location>
        <position position="150"/>
    </location>
</feature>
<sequence>SKVIRPVYNVVFEEWYKTVEIDKGGRDKKTLHDKFSRFLPADTANYDDWDELFCSPSRLVANLVLDDGTRLFDLPHGQRFTALTRVNWRSTLAAKRTKTHREVHSLWGVYASIHRVVLLHVVLFLVLLFMAAEQDVTDLSPSVLGSGPWG</sequence>
<keyword evidence="1" id="KW-0472">Membrane</keyword>
<protein>
    <submittedName>
        <fullName evidence="2">Uncharacterized protein</fullName>
    </submittedName>
</protein>
<dbReference type="Proteomes" id="UP000654075">
    <property type="component" value="Unassembled WGS sequence"/>
</dbReference>
<name>A0A813EGI8_POLGL</name>
<dbReference type="AlphaFoldDB" id="A0A813EGI8"/>
<gene>
    <name evidence="2" type="ORF">PGLA1383_LOCUS16799</name>
</gene>
<keyword evidence="1" id="KW-1133">Transmembrane helix</keyword>
<keyword evidence="1" id="KW-0812">Transmembrane</keyword>